<evidence type="ECO:0000313" key="3">
    <source>
        <dbReference type="EMBL" id="TVY43997.1"/>
    </source>
</evidence>
<reference evidence="3 4" key="1">
    <citation type="submission" date="2018-05" db="EMBL/GenBank/DDBJ databases">
        <title>Genome sequencing and assembly of the regulated plant pathogen Lachnellula willkommii and related sister species for the development of diagnostic species identification markers.</title>
        <authorList>
            <person name="Giroux E."/>
            <person name="Bilodeau G."/>
        </authorList>
    </citation>
    <scope>NUCLEOTIDE SEQUENCE [LARGE SCALE GENOMIC DNA]</scope>
    <source>
        <strain evidence="3 4">CBS 197.66</strain>
    </source>
</reference>
<gene>
    <name evidence="3" type="primary">FUB4</name>
    <name evidence="3" type="ORF">LSUB1_G001768</name>
</gene>
<organism evidence="3 4">
    <name type="scientific">Lachnellula subtilissima</name>
    <dbReference type="NCBI Taxonomy" id="602034"/>
    <lineage>
        <taxon>Eukaryota</taxon>
        <taxon>Fungi</taxon>
        <taxon>Dikarya</taxon>
        <taxon>Ascomycota</taxon>
        <taxon>Pezizomycotina</taxon>
        <taxon>Leotiomycetes</taxon>
        <taxon>Helotiales</taxon>
        <taxon>Lachnaceae</taxon>
        <taxon>Lachnellula</taxon>
    </lineage>
</organism>
<dbReference type="Proteomes" id="UP000462212">
    <property type="component" value="Unassembled WGS sequence"/>
</dbReference>
<dbReference type="OrthoDB" id="2094269at2759"/>
<evidence type="ECO:0000256" key="1">
    <source>
        <dbReference type="ARBA" id="ARBA00022801"/>
    </source>
</evidence>
<name>A0A8H8RZY3_9HELO</name>
<sequence>MRFLCLHGIGTNSQACIYSNFASASSSRPASLLYKVLTSCRFSRPNCPIADYIFAAALRYELGDQHTYEFVEGTIPWPIAPEISNLFNPNDRYFSYFDPSSASSARDALHQLDEYIEAEGPFDGVLGFSLGACLAAMHIIRKLRLDAGHTRPPPFKCAIFLSTVLVHDPVAIESGEIKVLDPKEAGQPIQLPTVHIWGANDPRKGDGELLRGLCDPQTATGFIHGGMHEVPGLGTKVAVTETVKAMRRGISKASITR</sequence>
<dbReference type="Pfam" id="PF03959">
    <property type="entry name" value="FSH1"/>
    <property type="match status" value="1"/>
</dbReference>
<keyword evidence="4" id="KW-1185">Reference proteome</keyword>
<proteinExistence type="predicted"/>
<dbReference type="InterPro" id="IPR050593">
    <property type="entry name" value="LovG"/>
</dbReference>
<protein>
    <submittedName>
        <fullName evidence="3">Hydrolase</fullName>
    </submittedName>
</protein>
<comment type="caution">
    <text evidence="3">The sequence shown here is derived from an EMBL/GenBank/DDBJ whole genome shotgun (WGS) entry which is preliminary data.</text>
</comment>
<dbReference type="InterPro" id="IPR029058">
    <property type="entry name" value="AB_hydrolase_fold"/>
</dbReference>
<dbReference type="GO" id="GO:0019748">
    <property type="term" value="P:secondary metabolic process"/>
    <property type="evidence" value="ECO:0007669"/>
    <property type="project" value="TreeGrafter"/>
</dbReference>
<dbReference type="PANTHER" id="PTHR48070">
    <property type="entry name" value="ESTERASE OVCA2"/>
    <property type="match status" value="1"/>
</dbReference>
<evidence type="ECO:0000313" key="4">
    <source>
        <dbReference type="Proteomes" id="UP000462212"/>
    </source>
</evidence>
<keyword evidence="1 3" id="KW-0378">Hydrolase</keyword>
<dbReference type="Gene3D" id="3.40.50.1820">
    <property type="entry name" value="alpha/beta hydrolase"/>
    <property type="match status" value="1"/>
</dbReference>
<dbReference type="AlphaFoldDB" id="A0A8H8RZY3"/>
<accession>A0A8H8RZY3</accession>
<dbReference type="GO" id="GO:0005634">
    <property type="term" value="C:nucleus"/>
    <property type="evidence" value="ECO:0007669"/>
    <property type="project" value="TreeGrafter"/>
</dbReference>
<dbReference type="InterPro" id="IPR005645">
    <property type="entry name" value="FSH-like_dom"/>
</dbReference>
<dbReference type="GO" id="GO:0005737">
    <property type="term" value="C:cytoplasm"/>
    <property type="evidence" value="ECO:0007669"/>
    <property type="project" value="TreeGrafter"/>
</dbReference>
<evidence type="ECO:0000259" key="2">
    <source>
        <dbReference type="Pfam" id="PF03959"/>
    </source>
</evidence>
<dbReference type="SUPFAM" id="SSF53474">
    <property type="entry name" value="alpha/beta-Hydrolases"/>
    <property type="match status" value="1"/>
</dbReference>
<dbReference type="GO" id="GO:0016787">
    <property type="term" value="F:hydrolase activity"/>
    <property type="evidence" value="ECO:0007669"/>
    <property type="project" value="UniProtKB-KW"/>
</dbReference>
<feature type="domain" description="Serine hydrolase" evidence="2">
    <location>
        <begin position="57"/>
        <end position="232"/>
    </location>
</feature>
<dbReference type="EMBL" id="QGMJ01000050">
    <property type="protein sequence ID" value="TVY43997.1"/>
    <property type="molecule type" value="Genomic_DNA"/>
</dbReference>
<dbReference type="PANTHER" id="PTHR48070:SF4">
    <property type="entry name" value="ESTERASE ALNB"/>
    <property type="match status" value="1"/>
</dbReference>